<evidence type="ECO:0000313" key="1">
    <source>
        <dbReference type="EMBL" id="JAE09687.1"/>
    </source>
</evidence>
<accession>A0A0A9FBH9</accession>
<organism evidence="1">
    <name type="scientific">Arundo donax</name>
    <name type="common">Giant reed</name>
    <name type="synonym">Donax arundinaceus</name>
    <dbReference type="NCBI Taxonomy" id="35708"/>
    <lineage>
        <taxon>Eukaryota</taxon>
        <taxon>Viridiplantae</taxon>
        <taxon>Streptophyta</taxon>
        <taxon>Embryophyta</taxon>
        <taxon>Tracheophyta</taxon>
        <taxon>Spermatophyta</taxon>
        <taxon>Magnoliopsida</taxon>
        <taxon>Liliopsida</taxon>
        <taxon>Poales</taxon>
        <taxon>Poaceae</taxon>
        <taxon>PACMAD clade</taxon>
        <taxon>Arundinoideae</taxon>
        <taxon>Arundineae</taxon>
        <taxon>Arundo</taxon>
    </lineage>
</organism>
<name>A0A0A9FBH9_ARUDO</name>
<dbReference type="AlphaFoldDB" id="A0A0A9FBH9"/>
<proteinExistence type="predicted"/>
<dbReference type="EMBL" id="GBRH01188209">
    <property type="protein sequence ID" value="JAE09687.1"/>
    <property type="molecule type" value="Transcribed_RNA"/>
</dbReference>
<reference evidence="1" key="2">
    <citation type="journal article" date="2015" name="Data Brief">
        <title>Shoot transcriptome of the giant reed, Arundo donax.</title>
        <authorList>
            <person name="Barrero R.A."/>
            <person name="Guerrero F.D."/>
            <person name="Moolhuijzen P."/>
            <person name="Goolsby J.A."/>
            <person name="Tidwell J."/>
            <person name="Bellgard S.E."/>
            <person name="Bellgard M.I."/>
        </authorList>
    </citation>
    <scope>NUCLEOTIDE SEQUENCE</scope>
    <source>
        <tissue evidence="1">Shoot tissue taken approximately 20 cm above the soil surface</tissue>
    </source>
</reference>
<sequence>MVSEFYFINSFLSKVS</sequence>
<protein>
    <submittedName>
        <fullName evidence="1">Uncharacterized protein</fullName>
    </submittedName>
</protein>
<reference evidence="1" key="1">
    <citation type="submission" date="2014-09" db="EMBL/GenBank/DDBJ databases">
        <authorList>
            <person name="Magalhaes I.L.F."/>
            <person name="Oliveira U."/>
            <person name="Santos F.R."/>
            <person name="Vidigal T.H.D.A."/>
            <person name="Brescovit A.D."/>
            <person name="Santos A.J."/>
        </authorList>
    </citation>
    <scope>NUCLEOTIDE SEQUENCE</scope>
    <source>
        <tissue evidence="1">Shoot tissue taken approximately 20 cm above the soil surface</tissue>
    </source>
</reference>